<dbReference type="EMBL" id="PDPS01000021">
    <property type="protein sequence ID" value="PID58869.1"/>
    <property type="molecule type" value="Genomic_DNA"/>
</dbReference>
<name>A0A2G6E9W0_9BACT</name>
<proteinExistence type="predicted"/>
<dbReference type="Proteomes" id="UP000229740">
    <property type="component" value="Unassembled WGS sequence"/>
</dbReference>
<protein>
    <submittedName>
        <fullName evidence="1">Uncharacterized protein</fullName>
    </submittedName>
</protein>
<gene>
    <name evidence="1" type="ORF">CSB45_02395</name>
</gene>
<organism evidence="1 2">
    <name type="scientific">candidate division KSB3 bacterium</name>
    <dbReference type="NCBI Taxonomy" id="2044937"/>
    <lineage>
        <taxon>Bacteria</taxon>
        <taxon>candidate division KSB3</taxon>
    </lineage>
</organism>
<comment type="caution">
    <text evidence="1">The sequence shown here is derived from an EMBL/GenBank/DDBJ whole genome shotgun (WGS) entry which is preliminary data.</text>
</comment>
<evidence type="ECO:0000313" key="2">
    <source>
        <dbReference type="Proteomes" id="UP000229740"/>
    </source>
</evidence>
<sequence length="271" mass="31285">MNTKSTSYLLSALQELSEEQWKKLFFAVQKQFGRQLRNIPGAPSAEDLVHEALEDLLEGRRSWPQDRVSLPHCLRNIVWSKVNHLTTKAVIAKHVYVLEEVIDWEVNEECAQEPEQRLLDGIEAVETLDEHTIAALRNRIFQDRGDDAALEQVITYMLDRINDDIPPGNRSEGVGGNYLGQAWDKARAIVWKHLKELNELKLQEHMLDCVKQDKELTEILKYCFSSYGTKARDIAAELKIPITHVYNANRRLKSNACLKRLYEQLSEGEYQ</sequence>
<accession>A0A2G6E9W0</accession>
<reference evidence="1 2" key="1">
    <citation type="submission" date="2017-10" db="EMBL/GenBank/DDBJ databases">
        <title>Novel microbial diversity and functional potential in the marine mammal oral microbiome.</title>
        <authorList>
            <person name="Dudek N.K."/>
            <person name="Sun C.L."/>
            <person name="Burstein D."/>
            <person name="Kantor R.S."/>
            <person name="Aliaga Goltsman D.S."/>
            <person name="Bik E.M."/>
            <person name="Thomas B.C."/>
            <person name="Banfield J.F."/>
            <person name="Relman D.A."/>
        </authorList>
    </citation>
    <scope>NUCLEOTIDE SEQUENCE [LARGE SCALE GENOMIC DNA]</scope>
    <source>
        <strain evidence="1">DOLZORAL124_49_17</strain>
    </source>
</reference>
<evidence type="ECO:0000313" key="1">
    <source>
        <dbReference type="EMBL" id="PID58869.1"/>
    </source>
</evidence>
<dbReference type="AlphaFoldDB" id="A0A2G6E9W0"/>